<dbReference type="Pfam" id="PF00226">
    <property type="entry name" value="DnaJ"/>
    <property type="match status" value="1"/>
</dbReference>
<name>A0A1I1NL26_9BACT</name>
<feature type="compositionally biased region" description="Basic and acidic residues" evidence="1">
    <location>
        <begin position="31"/>
        <end position="49"/>
    </location>
</feature>
<dbReference type="STRING" id="927664.SAMN05421780_11623"/>
<dbReference type="RefSeq" id="WP_143084032.1">
    <property type="nucleotide sequence ID" value="NZ_FOLE01000016.1"/>
</dbReference>
<feature type="compositionally biased region" description="Low complexity" evidence="1">
    <location>
        <begin position="50"/>
        <end position="61"/>
    </location>
</feature>
<dbReference type="InterPro" id="IPR050817">
    <property type="entry name" value="DjlA_DnaK_co-chaperone"/>
</dbReference>
<dbReference type="Gene3D" id="1.10.287.110">
    <property type="entry name" value="DnaJ domain"/>
    <property type="match status" value="1"/>
</dbReference>
<dbReference type="SMART" id="SM00271">
    <property type="entry name" value="DnaJ"/>
    <property type="match status" value="1"/>
</dbReference>
<dbReference type="PROSITE" id="PS50076">
    <property type="entry name" value="DNAJ_2"/>
    <property type="match status" value="1"/>
</dbReference>
<proteinExistence type="predicted"/>
<evidence type="ECO:0000256" key="1">
    <source>
        <dbReference type="SAM" id="MobiDB-lite"/>
    </source>
</evidence>
<evidence type="ECO:0000259" key="2">
    <source>
        <dbReference type="PROSITE" id="PS50076"/>
    </source>
</evidence>
<feature type="region of interest" description="Disordered" evidence="1">
    <location>
        <begin position="31"/>
        <end position="68"/>
    </location>
</feature>
<dbReference type="Proteomes" id="UP000199514">
    <property type="component" value="Unassembled WGS sequence"/>
</dbReference>
<dbReference type="SUPFAM" id="SSF46565">
    <property type="entry name" value="Chaperone J-domain"/>
    <property type="match status" value="1"/>
</dbReference>
<evidence type="ECO:0000313" key="4">
    <source>
        <dbReference type="Proteomes" id="UP000199514"/>
    </source>
</evidence>
<dbReference type="PANTHER" id="PTHR24074">
    <property type="entry name" value="CO-CHAPERONE PROTEIN DJLA"/>
    <property type="match status" value="1"/>
</dbReference>
<reference evidence="3 4" key="1">
    <citation type="submission" date="2016-10" db="EMBL/GenBank/DDBJ databases">
        <authorList>
            <person name="de Groot N.N."/>
        </authorList>
    </citation>
    <scope>NUCLEOTIDE SEQUENCE [LARGE SCALE GENOMIC DNA]</scope>
    <source>
        <strain evidence="3 4">DSM 6793</strain>
    </source>
</reference>
<evidence type="ECO:0000313" key="3">
    <source>
        <dbReference type="EMBL" id="SFC98361.1"/>
    </source>
</evidence>
<feature type="domain" description="J" evidence="2">
    <location>
        <begin position="73"/>
        <end position="134"/>
    </location>
</feature>
<protein>
    <submittedName>
        <fullName evidence="3">DnaJ domain-containing protein</fullName>
    </submittedName>
</protein>
<sequence>MLLDKIIKIIKSNIEAARQAARDYERPFRKFEEFEEKQQQKEQQQERQQYEQQRGQQQRQQSSNSTAQDKEAAYYAALELSKGADYAQIKAAYKRLMKQYHPDRFHGQPEKQKAAQQVSQKLNEAYEYFSKKFNL</sequence>
<organism evidence="3 4">
    <name type="scientific">Flexibacter flexilis DSM 6793</name>
    <dbReference type="NCBI Taxonomy" id="927664"/>
    <lineage>
        <taxon>Bacteria</taxon>
        <taxon>Pseudomonadati</taxon>
        <taxon>Bacteroidota</taxon>
        <taxon>Cytophagia</taxon>
        <taxon>Cytophagales</taxon>
        <taxon>Flexibacteraceae</taxon>
        <taxon>Flexibacter</taxon>
    </lineage>
</organism>
<dbReference type="InterPro" id="IPR001623">
    <property type="entry name" value="DnaJ_domain"/>
</dbReference>
<keyword evidence="4" id="KW-1185">Reference proteome</keyword>
<dbReference type="OrthoDB" id="665715at2"/>
<dbReference type="AlphaFoldDB" id="A0A1I1NL26"/>
<accession>A0A1I1NL26</accession>
<dbReference type="EMBL" id="FOLE01000016">
    <property type="protein sequence ID" value="SFC98361.1"/>
    <property type="molecule type" value="Genomic_DNA"/>
</dbReference>
<dbReference type="InterPro" id="IPR036869">
    <property type="entry name" value="J_dom_sf"/>
</dbReference>
<dbReference type="CDD" id="cd06257">
    <property type="entry name" value="DnaJ"/>
    <property type="match status" value="1"/>
</dbReference>
<dbReference type="PRINTS" id="PR00625">
    <property type="entry name" value="JDOMAIN"/>
</dbReference>
<gene>
    <name evidence="3" type="ORF">SAMN05421780_11623</name>
</gene>